<evidence type="ECO:0000313" key="2">
    <source>
        <dbReference type="EMBL" id="KAF9734050.1"/>
    </source>
</evidence>
<dbReference type="EMBL" id="WJXW01000008">
    <property type="protein sequence ID" value="KAF9734050.1"/>
    <property type="molecule type" value="Genomic_DNA"/>
</dbReference>
<accession>A0A9P6KPI2</accession>
<keyword evidence="3" id="KW-1185">Reference proteome</keyword>
<feature type="transmembrane region" description="Helical" evidence="1">
    <location>
        <begin position="107"/>
        <end position="124"/>
    </location>
</feature>
<name>A0A9P6KPI2_9PLEO</name>
<dbReference type="AlphaFoldDB" id="A0A9P6KPI2"/>
<comment type="caution">
    <text evidence="2">The sequence shown here is derived from an EMBL/GenBank/DDBJ whole genome shotgun (WGS) entry which is preliminary data.</text>
</comment>
<protein>
    <submittedName>
        <fullName evidence="2">Uncharacterized protein</fullName>
    </submittedName>
</protein>
<proteinExistence type="predicted"/>
<evidence type="ECO:0000313" key="3">
    <source>
        <dbReference type="Proteomes" id="UP000756921"/>
    </source>
</evidence>
<gene>
    <name evidence="2" type="ORF">PMIN01_08393</name>
</gene>
<keyword evidence="1" id="KW-0472">Membrane</keyword>
<keyword evidence="1" id="KW-1133">Transmembrane helix</keyword>
<evidence type="ECO:0000256" key="1">
    <source>
        <dbReference type="SAM" id="Phobius"/>
    </source>
</evidence>
<reference evidence="2" key="1">
    <citation type="journal article" date="2020" name="Mol. Plant Microbe Interact.">
        <title>Genome Sequence of the Biocontrol Agent Coniothyrium minitans strain Conio (IMI 134523).</title>
        <authorList>
            <person name="Patel D."/>
            <person name="Shittu T.A."/>
            <person name="Baroncelli R."/>
            <person name="Muthumeenakshi S."/>
            <person name="Osborne T.H."/>
            <person name="Janganan T.K."/>
            <person name="Sreenivasaprasad S."/>
        </authorList>
    </citation>
    <scope>NUCLEOTIDE SEQUENCE</scope>
    <source>
        <strain evidence="2">Conio</strain>
    </source>
</reference>
<sequence>MSPKYVSSDKETLLPVAETPGSRAEERSNNRLESTVFYLCVASLLFLFGSLYYRDSIPPWSPFASTVQLLDAGMLPSLWASLPAPMMLFVCAPYLVERSKVTMVRYWIYLLYIVGVAVGALVFGSDASTMECELAMH</sequence>
<feature type="transmembrane region" description="Helical" evidence="1">
    <location>
        <begin position="36"/>
        <end position="53"/>
    </location>
</feature>
<keyword evidence="1" id="KW-0812">Transmembrane</keyword>
<dbReference type="Proteomes" id="UP000756921">
    <property type="component" value="Unassembled WGS sequence"/>
</dbReference>
<feature type="transmembrane region" description="Helical" evidence="1">
    <location>
        <begin position="73"/>
        <end position="95"/>
    </location>
</feature>
<dbReference type="OrthoDB" id="3790322at2759"/>
<organism evidence="2 3">
    <name type="scientific">Paraphaeosphaeria minitans</name>
    <dbReference type="NCBI Taxonomy" id="565426"/>
    <lineage>
        <taxon>Eukaryota</taxon>
        <taxon>Fungi</taxon>
        <taxon>Dikarya</taxon>
        <taxon>Ascomycota</taxon>
        <taxon>Pezizomycotina</taxon>
        <taxon>Dothideomycetes</taxon>
        <taxon>Pleosporomycetidae</taxon>
        <taxon>Pleosporales</taxon>
        <taxon>Massarineae</taxon>
        <taxon>Didymosphaeriaceae</taxon>
        <taxon>Paraphaeosphaeria</taxon>
    </lineage>
</organism>